<proteinExistence type="predicted"/>
<evidence type="ECO:0000313" key="1">
    <source>
        <dbReference type="EMBL" id="EGT41948.1"/>
    </source>
</evidence>
<organism evidence="2">
    <name type="scientific">Caenorhabditis brenneri</name>
    <name type="common">Nematode worm</name>
    <dbReference type="NCBI Taxonomy" id="135651"/>
    <lineage>
        <taxon>Eukaryota</taxon>
        <taxon>Metazoa</taxon>
        <taxon>Ecdysozoa</taxon>
        <taxon>Nematoda</taxon>
        <taxon>Chromadorea</taxon>
        <taxon>Rhabditida</taxon>
        <taxon>Rhabditina</taxon>
        <taxon>Rhabditomorpha</taxon>
        <taxon>Rhabditoidea</taxon>
        <taxon>Rhabditidae</taxon>
        <taxon>Peloderinae</taxon>
        <taxon>Caenorhabditis</taxon>
    </lineage>
</organism>
<dbReference type="HOGENOM" id="CLU_3089235_0_0_1"/>
<reference evidence="2" key="1">
    <citation type="submission" date="2011-07" db="EMBL/GenBank/DDBJ databases">
        <authorList>
            <consortium name="Caenorhabditis brenneri Sequencing and Analysis Consortium"/>
            <person name="Wilson R.K."/>
        </authorList>
    </citation>
    <scope>NUCLEOTIDE SEQUENCE [LARGE SCALE GENOMIC DNA]</scope>
    <source>
        <strain evidence="2">PB2801</strain>
    </source>
</reference>
<name>G0MRE7_CAEBE</name>
<sequence length="52" mass="5693">MFFPELRQNIKVVFGKGFHSITVSRACRTINLAVGNNSDTKSGEESNTSNCS</sequence>
<protein>
    <submittedName>
        <fullName evidence="1">Uncharacterized protein</fullName>
    </submittedName>
</protein>
<dbReference type="InParanoid" id="G0MRE7"/>
<keyword evidence="2" id="KW-1185">Reference proteome</keyword>
<accession>G0MRE7</accession>
<dbReference type="Proteomes" id="UP000008068">
    <property type="component" value="Unassembled WGS sequence"/>
</dbReference>
<dbReference type="EMBL" id="GL379808">
    <property type="protein sequence ID" value="EGT41948.1"/>
    <property type="molecule type" value="Genomic_DNA"/>
</dbReference>
<dbReference type="AlphaFoldDB" id="G0MRE7"/>
<evidence type="ECO:0000313" key="2">
    <source>
        <dbReference type="Proteomes" id="UP000008068"/>
    </source>
</evidence>
<gene>
    <name evidence="1" type="ORF">CAEBREN_19330</name>
</gene>